<name>A0A8J6I3R6_9FIRM</name>
<organism evidence="5 6">
    <name type="scientific">Capillibacterium thermochitinicola</name>
    <dbReference type="NCBI Taxonomy" id="2699427"/>
    <lineage>
        <taxon>Bacteria</taxon>
        <taxon>Bacillati</taxon>
        <taxon>Bacillota</taxon>
        <taxon>Capillibacterium</taxon>
    </lineage>
</organism>
<evidence type="ECO:0000256" key="2">
    <source>
        <dbReference type="ARBA" id="ARBA00022679"/>
    </source>
</evidence>
<dbReference type="InterPro" id="IPR001537">
    <property type="entry name" value="SpoU_MeTrfase"/>
</dbReference>
<dbReference type="GO" id="GO:0006396">
    <property type="term" value="P:RNA processing"/>
    <property type="evidence" value="ECO:0007669"/>
    <property type="project" value="InterPro"/>
</dbReference>
<dbReference type="Pfam" id="PF22655">
    <property type="entry name" value="SpoU_sub_bind_like"/>
    <property type="match status" value="1"/>
</dbReference>
<dbReference type="InterPro" id="IPR029026">
    <property type="entry name" value="tRNA_m1G_MTases_N"/>
</dbReference>
<comment type="caution">
    <text evidence="5">The sequence shown here is derived from an EMBL/GenBank/DDBJ whole genome shotgun (WGS) entry which is preliminary data.</text>
</comment>
<evidence type="ECO:0000256" key="1">
    <source>
        <dbReference type="ARBA" id="ARBA00022603"/>
    </source>
</evidence>
<gene>
    <name evidence="5" type="ORF">G5B42_10360</name>
</gene>
<keyword evidence="1 5" id="KW-0489">Methyltransferase</keyword>
<evidence type="ECO:0000259" key="3">
    <source>
        <dbReference type="Pfam" id="PF00588"/>
    </source>
</evidence>
<dbReference type="GO" id="GO:0008173">
    <property type="term" value="F:RNA methyltransferase activity"/>
    <property type="evidence" value="ECO:0007669"/>
    <property type="project" value="InterPro"/>
</dbReference>
<keyword evidence="2" id="KW-0808">Transferase</keyword>
<dbReference type="InterPro" id="IPR029064">
    <property type="entry name" value="Ribosomal_eL30-like_sf"/>
</dbReference>
<dbReference type="PANTHER" id="PTHR43191:SF2">
    <property type="entry name" value="RRNA METHYLTRANSFERASE 3, MITOCHONDRIAL"/>
    <property type="match status" value="1"/>
</dbReference>
<dbReference type="AlphaFoldDB" id="A0A8J6I3R6"/>
<dbReference type="SUPFAM" id="SSF55315">
    <property type="entry name" value="L30e-like"/>
    <property type="match status" value="1"/>
</dbReference>
<sequence>MRPKTKRIFSENNYFQRVEVLKRNREKRNKYRQFFVEGVKAIDFARQYNWPIRWFVYSREKPLSAWAKEVLATSRAELHLELPLRLMAKLSEKEEEISELIAVVDMVEKDLSHLEIKDDLLVVIFDRPSSHGNLGTLIRSCEALKVDGLIITGHGVDLYDPKTIRASMGTFFAVPIFRLPSHHEVRPWLERVKQQLPAFQVVGSTAHAEPLVDEADFTKPTALLVGNETYGLSKNYKELCKSFGTLVRIPMYGEITSFNVSCAASIILYEIDRQRRRSGRR</sequence>
<dbReference type="Proteomes" id="UP000657177">
    <property type="component" value="Unassembled WGS sequence"/>
</dbReference>
<dbReference type="InterPro" id="IPR029028">
    <property type="entry name" value="Alpha/beta_knot_MTases"/>
</dbReference>
<dbReference type="Pfam" id="PF00588">
    <property type="entry name" value="SpoU_methylase"/>
    <property type="match status" value="1"/>
</dbReference>
<feature type="domain" description="SpoU L30e-like N-terminal" evidence="4">
    <location>
        <begin position="12"/>
        <end position="102"/>
    </location>
</feature>
<dbReference type="GO" id="GO:0032259">
    <property type="term" value="P:methylation"/>
    <property type="evidence" value="ECO:0007669"/>
    <property type="project" value="UniProtKB-KW"/>
</dbReference>
<dbReference type="EMBL" id="JAAKDE010000027">
    <property type="protein sequence ID" value="MBA2133934.1"/>
    <property type="molecule type" value="Genomic_DNA"/>
</dbReference>
<dbReference type="InterPro" id="IPR051259">
    <property type="entry name" value="rRNA_Methyltransferase"/>
</dbReference>
<feature type="domain" description="tRNA/rRNA methyltransferase SpoU type" evidence="3">
    <location>
        <begin position="121"/>
        <end position="269"/>
    </location>
</feature>
<reference evidence="5" key="1">
    <citation type="submission" date="2020-06" db="EMBL/GenBank/DDBJ databases">
        <title>Novel chitinolytic bacterium.</title>
        <authorList>
            <person name="Ungkulpasvich U."/>
            <person name="Kosugi A."/>
            <person name="Uke A."/>
        </authorList>
    </citation>
    <scope>NUCLEOTIDE SEQUENCE</scope>
    <source>
        <strain evidence="5">UUS1-1</strain>
    </source>
</reference>
<protein>
    <submittedName>
        <fullName evidence="5">rRNA methyltransferase</fullName>
    </submittedName>
</protein>
<evidence type="ECO:0000259" key="4">
    <source>
        <dbReference type="Pfam" id="PF22655"/>
    </source>
</evidence>
<dbReference type="GO" id="GO:0003723">
    <property type="term" value="F:RNA binding"/>
    <property type="evidence" value="ECO:0007669"/>
    <property type="project" value="InterPro"/>
</dbReference>
<dbReference type="RefSeq" id="WP_181340402.1">
    <property type="nucleotide sequence ID" value="NZ_JAAKDE010000027.1"/>
</dbReference>
<keyword evidence="6" id="KW-1185">Reference proteome</keyword>
<dbReference type="Gene3D" id="3.30.1330.30">
    <property type="match status" value="1"/>
</dbReference>
<proteinExistence type="predicted"/>
<evidence type="ECO:0000313" key="6">
    <source>
        <dbReference type="Proteomes" id="UP000657177"/>
    </source>
</evidence>
<dbReference type="InterPro" id="IPR054578">
    <property type="entry name" value="SpoU_sub_bind-like_N"/>
</dbReference>
<dbReference type="PANTHER" id="PTHR43191">
    <property type="entry name" value="RRNA METHYLTRANSFERASE 3"/>
    <property type="match status" value="1"/>
</dbReference>
<dbReference type="Gene3D" id="3.40.1280.10">
    <property type="match status" value="1"/>
</dbReference>
<evidence type="ECO:0000313" key="5">
    <source>
        <dbReference type="EMBL" id="MBA2133934.1"/>
    </source>
</evidence>
<accession>A0A8J6I3R6</accession>
<dbReference type="SUPFAM" id="SSF75217">
    <property type="entry name" value="alpha/beta knot"/>
    <property type="match status" value="1"/>
</dbReference>